<proteinExistence type="predicted"/>
<dbReference type="InterPro" id="IPR005467">
    <property type="entry name" value="His_kinase_dom"/>
</dbReference>
<accession>A0A645HSM8</accession>
<dbReference type="InterPro" id="IPR036890">
    <property type="entry name" value="HATPase_C_sf"/>
</dbReference>
<protein>
    <submittedName>
        <fullName evidence="3">Adaptive-response sensory-kinase SasA</fullName>
        <ecNumber evidence="3">2.7.-.-</ecNumber>
    </submittedName>
</protein>
<feature type="region of interest" description="Disordered" evidence="1">
    <location>
        <begin position="169"/>
        <end position="188"/>
    </location>
</feature>
<dbReference type="Pfam" id="PF02518">
    <property type="entry name" value="HATPase_c"/>
    <property type="match status" value="1"/>
</dbReference>
<dbReference type="PRINTS" id="PR00344">
    <property type="entry name" value="BCTRLSENSOR"/>
</dbReference>
<keyword evidence="3" id="KW-0808">Transferase</keyword>
<keyword evidence="3" id="KW-0418">Kinase</keyword>
<evidence type="ECO:0000256" key="1">
    <source>
        <dbReference type="SAM" id="MobiDB-lite"/>
    </source>
</evidence>
<dbReference type="SUPFAM" id="SSF55874">
    <property type="entry name" value="ATPase domain of HSP90 chaperone/DNA topoisomerase II/histidine kinase"/>
    <property type="match status" value="1"/>
</dbReference>
<organism evidence="3">
    <name type="scientific">bioreactor metagenome</name>
    <dbReference type="NCBI Taxonomy" id="1076179"/>
    <lineage>
        <taxon>unclassified sequences</taxon>
        <taxon>metagenomes</taxon>
        <taxon>ecological metagenomes</taxon>
    </lineage>
</organism>
<dbReference type="InterPro" id="IPR003594">
    <property type="entry name" value="HATPase_dom"/>
</dbReference>
<feature type="domain" description="Histidine kinase" evidence="2">
    <location>
        <begin position="1"/>
        <end position="166"/>
    </location>
</feature>
<dbReference type="SMART" id="SM00387">
    <property type="entry name" value="HATPase_c"/>
    <property type="match status" value="1"/>
</dbReference>
<name>A0A645HSM8_9ZZZZ</name>
<evidence type="ECO:0000259" key="2">
    <source>
        <dbReference type="PROSITE" id="PS50109"/>
    </source>
</evidence>
<dbReference type="InterPro" id="IPR004358">
    <property type="entry name" value="Sig_transdc_His_kin-like_C"/>
</dbReference>
<dbReference type="EMBL" id="VSSQ01098566">
    <property type="protein sequence ID" value="MPN41482.1"/>
    <property type="molecule type" value="Genomic_DNA"/>
</dbReference>
<dbReference type="PROSITE" id="PS50109">
    <property type="entry name" value="HIS_KIN"/>
    <property type="match status" value="1"/>
</dbReference>
<dbReference type="PANTHER" id="PTHR43065">
    <property type="entry name" value="SENSOR HISTIDINE KINASE"/>
    <property type="match status" value="1"/>
</dbReference>
<dbReference type="AlphaFoldDB" id="A0A645HSM8"/>
<dbReference type="Gene3D" id="3.30.565.10">
    <property type="entry name" value="Histidine kinase-like ATPase, C-terminal domain"/>
    <property type="match status" value="1"/>
</dbReference>
<reference evidence="3" key="1">
    <citation type="submission" date="2019-08" db="EMBL/GenBank/DDBJ databases">
        <authorList>
            <person name="Kucharzyk K."/>
            <person name="Murdoch R.W."/>
            <person name="Higgins S."/>
            <person name="Loffler F."/>
        </authorList>
    </citation>
    <scope>NUCLEOTIDE SEQUENCE</scope>
</reference>
<dbReference type="PANTHER" id="PTHR43065:SF50">
    <property type="entry name" value="HISTIDINE KINASE"/>
    <property type="match status" value="1"/>
</dbReference>
<evidence type="ECO:0000313" key="3">
    <source>
        <dbReference type="EMBL" id="MPN41482.1"/>
    </source>
</evidence>
<comment type="caution">
    <text evidence="3">The sequence shown here is derived from an EMBL/GenBank/DDBJ whole genome shotgun (WGS) entry which is preliminary data.</text>
</comment>
<gene>
    <name evidence="3" type="primary">sasA_335</name>
    <name evidence="3" type="ORF">SDC9_189028</name>
</gene>
<dbReference type="GO" id="GO:0016301">
    <property type="term" value="F:kinase activity"/>
    <property type="evidence" value="ECO:0007669"/>
    <property type="project" value="UniProtKB-KW"/>
</dbReference>
<dbReference type="EC" id="2.7.-.-" evidence="3"/>
<sequence>MLNLKNFSRLDREKVSNFSVEEGLDSTLLLARNVLKSKVQIRKEYGHVPEVAGSPSQVNQVFLNIITNAVQAMPERDEPNIVTLRTSVNPEGDMVQVEIQDNGSGIPDNVLPHIFDPFYTTKPIGEGTGMGLSISYKIIHEHGGTILVESVKDVGTAFTILLPLQSTTAQNTSGEAQEHAESDALFTD</sequence>